<dbReference type="InterPro" id="IPR056164">
    <property type="entry name" value="Beta-prop_ELP1_1st"/>
</dbReference>
<name>A0AA39M890_9BILA</name>
<feature type="transmembrane region" description="Helical" evidence="8">
    <location>
        <begin position="1657"/>
        <end position="1677"/>
    </location>
</feature>
<dbReference type="GO" id="GO:0000049">
    <property type="term" value="F:tRNA binding"/>
    <property type="evidence" value="ECO:0007669"/>
    <property type="project" value="TreeGrafter"/>
</dbReference>
<dbReference type="PANTHER" id="PTHR12747:SF0">
    <property type="entry name" value="ELONGATOR COMPLEX PROTEIN 1"/>
    <property type="match status" value="1"/>
</dbReference>
<keyword evidence="5" id="KW-0819">tRNA processing</keyword>
<dbReference type="Gene3D" id="3.10.20.90">
    <property type="entry name" value="Phosphatidylinositol 3-kinase Catalytic Subunit, Chain A, domain 1"/>
    <property type="match status" value="1"/>
</dbReference>
<dbReference type="Gene3D" id="3.30.200.20">
    <property type="entry name" value="Phosphorylase Kinase, domain 1"/>
    <property type="match status" value="1"/>
</dbReference>
<dbReference type="Pfam" id="PF23925">
    <property type="entry name" value="A-sol_ELP1"/>
    <property type="match status" value="1"/>
</dbReference>
<dbReference type="Gene3D" id="2.130.10.10">
    <property type="entry name" value="YVTN repeat-like/Quinoprotein amine dehydrogenase"/>
    <property type="match status" value="1"/>
</dbReference>
<dbReference type="InterPro" id="IPR008271">
    <property type="entry name" value="Ser/Thr_kinase_AS"/>
</dbReference>
<dbReference type="SUPFAM" id="SSF56112">
    <property type="entry name" value="Protein kinase-like (PK-like)"/>
    <property type="match status" value="1"/>
</dbReference>
<dbReference type="Pfam" id="PF23797">
    <property type="entry name" value="Beta-prop_ELP1_2nd"/>
    <property type="match status" value="1"/>
</dbReference>
<keyword evidence="4" id="KW-0963">Cytoplasm</keyword>
<evidence type="ECO:0000256" key="6">
    <source>
        <dbReference type="ARBA" id="ARBA00029535"/>
    </source>
</evidence>
<evidence type="ECO:0000259" key="9">
    <source>
        <dbReference type="PROSITE" id="PS50011"/>
    </source>
</evidence>
<dbReference type="Gene3D" id="1.10.510.10">
    <property type="entry name" value="Transferase(Phosphotransferase) domain 1"/>
    <property type="match status" value="1"/>
</dbReference>
<dbReference type="Pfam" id="PF23878">
    <property type="entry name" value="TPR_ELP1"/>
    <property type="match status" value="1"/>
</dbReference>
<dbReference type="Pfam" id="PF00069">
    <property type="entry name" value="Pkinase"/>
    <property type="match status" value="1"/>
</dbReference>
<dbReference type="GO" id="GO:0005829">
    <property type="term" value="C:cytosol"/>
    <property type="evidence" value="ECO:0007669"/>
    <property type="project" value="TreeGrafter"/>
</dbReference>
<dbReference type="InterPro" id="IPR015943">
    <property type="entry name" value="WD40/YVTN_repeat-like_dom_sf"/>
</dbReference>
<evidence type="ECO:0000313" key="11">
    <source>
        <dbReference type="Proteomes" id="UP001175271"/>
    </source>
</evidence>
<dbReference type="Pfam" id="PF04762">
    <property type="entry name" value="Beta-prop_ELP1_1st"/>
    <property type="match status" value="1"/>
</dbReference>
<dbReference type="InterPro" id="IPR056169">
    <property type="entry name" value="HB_ELP1"/>
</dbReference>
<gene>
    <name evidence="10" type="ORF">QR680_008522</name>
</gene>
<dbReference type="SUPFAM" id="SSF54277">
    <property type="entry name" value="CAD &amp; PB1 domains"/>
    <property type="match status" value="1"/>
</dbReference>
<organism evidence="10 11">
    <name type="scientific">Steinernema hermaphroditum</name>
    <dbReference type="NCBI Taxonomy" id="289476"/>
    <lineage>
        <taxon>Eukaryota</taxon>
        <taxon>Metazoa</taxon>
        <taxon>Ecdysozoa</taxon>
        <taxon>Nematoda</taxon>
        <taxon>Chromadorea</taxon>
        <taxon>Rhabditida</taxon>
        <taxon>Tylenchina</taxon>
        <taxon>Panagrolaimomorpha</taxon>
        <taxon>Strongyloidoidea</taxon>
        <taxon>Steinernematidae</taxon>
        <taxon>Steinernema</taxon>
    </lineage>
</organism>
<evidence type="ECO:0000256" key="1">
    <source>
        <dbReference type="ARBA" id="ARBA00004496"/>
    </source>
</evidence>
<feature type="transmembrane region" description="Helical" evidence="8">
    <location>
        <begin position="1692"/>
        <end position="1725"/>
    </location>
</feature>
<evidence type="ECO:0000256" key="3">
    <source>
        <dbReference type="ARBA" id="ARBA00006086"/>
    </source>
</evidence>
<dbReference type="InterPro" id="IPR056167">
    <property type="entry name" value="A-sol_ELP1"/>
</dbReference>
<dbReference type="EMBL" id="JAUCMV010000001">
    <property type="protein sequence ID" value="KAK0424159.1"/>
    <property type="molecule type" value="Genomic_DNA"/>
</dbReference>
<accession>A0AA39M890</accession>
<dbReference type="InterPro" id="IPR056166">
    <property type="entry name" value="TPR_ELP1"/>
</dbReference>
<dbReference type="InterPro" id="IPR011009">
    <property type="entry name" value="Kinase-like_dom_sf"/>
</dbReference>
<dbReference type="InterPro" id="IPR018614">
    <property type="entry name" value="KRTCAP2"/>
</dbReference>
<comment type="subcellular location">
    <subcellularLocation>
        <location evidence="1">Cytoplasm</location>
    </subcellularLocation>
</comment>
<feature type="compositionally biased region" description="Basic residues" evidence="7">
    <location>
        <begin position="1494"/>
        <end position="1506"/>
    </location>
</feature>
<keyword evidence="8" id="KW-0812">Transmembrane</keyword>
<dbReference type="GO" id="GO:0033588">
    <property type="term" value="C:elongator holoenzyme complex"/>
    <property type="evidence" value="ECO:0007669"/>
    <property type="project" value="InterPro"/>
</dbReference>
<dbReference type="GO" id="GO:0004672">
    <property type="term" value="F:protein kinase activity"/>
    <property type="evidence" value="ECO:0007669"/>
    <property type="project" value="InterPro"/>
</dbReference>
<dbReference type="InterPro" id="IPR056165">
    <property type="entry name" value="Beta-prop_ELP1_2nd"/>
</dbReference>
<dbReference type="InterPro" id="IPR006849">
    <property type="entry name" value="Elp1"/>
</dbReference>
<keyword evidence="8" id="KW-0472">Membrane</keyword>
<comment type="caution">
    <text evidence="10">The sequence shown here is derived from an EMBL/GenBank/DDBJ whole genome shotgun (WGS) entry which is preliminary data.</text>
</comment>
<proteinExistence type="inferred from homology"/>
<keyword evidence="11" id="KW-1185">Reference proteome</keyword>
<evidence type="ECO:0000256" key="2">
    <source>
        <dbReference type="ARBA" id="ARBA00005043"/>
    </source>
</evidence>
<dbReference type="GO" id="GO:0002926">
    <property type="term" value="P:tRNA wobble base 5-methoxycarbonylmethyl-2-thiouridinylation"/>
    <property type="evidence" value="ECO:0007669"/>
    <property type="project" value="TreeGrafter"/>
</dbReference>
<dbReference type="PROSITE" id="PS00108">
    <property type="entry name" value="PROTEIN_KINASE_ST"/>
    <property type="match status" value="1"/>
</dbReference>
<dbReference type="PANTHER" id="PTHR12747">
    <property type="entry name" value="ELONGATOR COMPLEX PROTEIN 1"/>
    <property type="match status" value="1"/>
</dbReference>
<comment type="similarity">
    <text evidence="3">Belongs to the ELP1/IKA1 family.</text>
</comment>
<comment type="pathway">
    <text evidence="2">tRNA modification; 5-methoxycarbonylmethyl-2-thiouridine-tRNA biosynthesis.</text>
</comment>
<feature type="transmembrane region" description="Helical" evidence="8">
    <location>
        <begin position="1628"/>
        <end position="1645"/>
    </location>
</feature>
<dbReference type="PROSITE" id="PS50011">
    <property type="entry name" value="PROTEIN_KINASE_DOM"/>
    <property type="match status" value="1"/>
</dbReference>
<dbReference type="GO" id="GO:0005524">
    <property type="term" value="F:ATP binding"/>
    <property type="evidence" value="ECO:0007669"/>
    <property type="project" value="InterPro"/>
</dbReference>
<dbReference type="SMART" id="SM00220">
    <property type="entry name" value="S_TKc"/>
    <property type="match status" value="1"/>
</dbReference>
<reference evidence="10" key="1">
    <citation type="submission" date="2023-06" db="EMBL/GenBank/DDBJ databases">
        <title>Genomic analysis of the entomopathogenic nematode Steinernema hermaphroditum.</title>
        <authorList>
            <person name="Schwarz E.M."/>
            <person name="Heppert J.K."/>
            <person name="Baniya A."/>
            <person name="Schwartz H.T."/>
            <person name="Tan C.-H."/>
            <person name="Antoshechkin I."/>
            <person name="Sternberg P.W."/>
            <person name="Goodrich-Blair H."/>
            <person name="Dillman A.R."/>
        </authorList>
    </citation>
    <scope>NUCLEOTIDE SEQUENCE</scope>
    <source>
        <strain evidence="10">PS9179</strain>
        <tissue evidence="10">Whole animal</tissue>
    </source>
</reference>
<feature type="region of interest" description="Disordered" evidence="7">
    <location>
        <begin position="1487"/>
        <end position="1506"/>
    </location>
</feature>
<evidence type="ECO:0000256" key="8">
    <source>
        <dbReference type="SAM" id="Phobius"/>
    </source>
</evidence>
<evidence type="ECO:0000256" key="7">
    <source>
        <dbReference type="SAM" id="MobiDB-lite"/>
    </source>
</evidence>
<evidence type="ECO:0000256" key="4">
    <source>
        <dbReference type="ARBA" id="ARBA00022490"/>
    </source>
</evidence>
<keyword evidence="8" id="KW-1133">Transmembrane helix</keyword>
<dbReference type="Pfam" id="PF09775">
    <property type="entry name" value="Keratin_assoc"/>
    <property type="match status" value="1"/>
</dbReference>
<dbReference type="Proteomes" id="UP001175271">
    <property type="component" value="Unassembled WGS sequence"/>
</dbReference>
<dbReference type="Pfam" id="PF23936">
    <property type="entry name" value="HB_ELP1"/>
    <property type="match status" value="1"/>
</dbReference>
<dbReference type="InterPro" id="IPR000719">
    <property type="entry name" value="Prot_kinase_dom"/>
</dbReference>
<feature type="domain" description="Protein kinase" evidence="9">
    <location>
        <begin position="106"/>
        <end position="362"/>
    </location>
</feature>
<dbReference type="SUPFAM" id="SSF69322">
    <property type="entry name" value="Tricorn protease domain 2"/>
    <property type="match status" value="1"/>
</dbReference>
<evidence type="ECO:0000256" key="5">
    <source>
        <dbReference type="ARBA" id="ARBA00022694"/>
    </source>
</evidence>
<protein>
    <recommendedName>
        <fullName evidence="6">Elongator complex protein 1</fullName>
    </recommendedName>
</protein>
<evidence type="ECO:0000313" key="10">
    <source>
        <dbReference type="EMBL" id="KAK0424159.1"/>
    </source>
</evidence>
<sequence>MPLQVKVNGGRHDGRLLEVDDVTLMFLDTFMAFVSGGAECAFSHFEYEDDEGDRIAVRNDDDLQVMISQAGDIGDVISVWLKSPTNSVGNVQLLMDELNSITPEDLQHLSVLSQGQFGTVYKSLDVRNDRIIAVKCVSIDGSVETQKSIVAEIGILKQCCGSPFIVDFYGAAIIDSELCICLELMDGRSMETYGKLPRAVLFPVCVSVLCGLEFLWTHHVMHRDVKPCNFLVNSKGQVKLSDFGVSKQLDRSVAQSYVGTNAYMAPERIFGGEYRICSDVWSYGLSIAEMAIGRFPLARTEGQSVDSVIQSILLGDYEVTLKMVQAELKEHSEEFMHFTLSCLKREISERASAEQLVGGVFVQQNLPIDTITVRGMKNLKLSLVQQCVDAPVCSTIKDAHSYCVDPESSSHFVILDELVLGFNRNYEKIHEISWSAQCPDEKVVAFDFLSDETVLCAVLKSGVVLTARPGEDEYMMEVAQCVVDLDSCVTAAQWSPDFSTLCITTTSNIIFLSRDFDVITQDELNPSRQGSAELMTVGWGSRETQFQGKVGRKGLQAPDAESIPVQLDPTKDDFAPSISWQSGGEYVAVNSVDAVEDKHVRVIRIWNREGELISRCVPLAGMESCLATRPVGNLIATARRLNDKRSVCFYEKNGQRRYQFDLPRSRERHSADVKIEYLAWNADASILAAYFVSESAKQFWIDFYVVSNYKWDLKFVHQCSGPLTNIFWNTEKAEKIHLLSSSGEVVCLSFETAYDYEDLVVIAVDGCESRVTDFNKGTVPPPMSHSTFSTESEIVEIAGGFGLHAVLLADSTLLICKKNSTEGVGKLAIISKFSLPKNGLYYNLQLNSENSVSAISCDDCYTVLKFDFSSGELKEKVLYDSNTPLVWHKITESSQLIVQESDGEWIQITEGRRESFILKRSRSGWSRKCIWVESGKGLIELNRDHELTWNGNVLAANVGSFSVGTNFLLFITLEYQIKAVELSCLASLEPHRIASISGRAVERGATLVCHEKGGTRVWMQMPRGNLELIHHRTLLIHKLKKLLDAHDYATATAEMRRQRVDMNLLYDHAPSDFLEHVEDYINAVDDADFINIFVLNLQHEDCTVTVYADSYPGRKAKNDIKLLRVCQKLRQIILNIQDVERKHKLFTVALSCFVQESHGLIVEALTELRNTALAAGDSGLELQKKWLLHMSYMVDAKLLFQHALATYDLGIALLIAENSEWDPKEYLPLLNGFRAYKPAAYMKYQIDLHLQSFESALKHLATIEDRFEECLGFIKQHSLYQQSLLIFKEHAKWRDVYLLYADYLVSRRLHKDAMLLYSKCEAPEKILECYVNLNDYKSFTKLADKMNLAMAERVPKLLKMASALEKTSSWVDLAAVYRCLGTEKYSKNILESLFKGFQWTVALQEFRDTHEKEIFEAVENRAHSVEASVTIWRQSLDQHSRRLKEVVANKKELFGEWLTGERDVDNDAQSEVFSEASSIISKSSKLSRMSTASARRRKQIDRKKRSLKQGGQYEDCALLAAIKDIYSAIDDQQDEMCQLLPALVECTCLDYAIYLQKELTFLIDNATRLAQTIWPSYISFENLPGPIHEICRGEDGVIRLPPDGFLPQRMVIEPELVRPKMFDHVRSFLASLVAVAVIFVGQLIFRESLVSSQQGHLIAGALNSIMFVYMLSFWSNWQMTDKGSNHRDGLGAVAVCVLLASISASLISGASVTVCIILSAMLTYFLHEGTKTRSAVGGAASVAAKKKK</sequence>